<dbReference type="EMBL" id="BGZK01000220">
    <property type="protein sequence ID" value="GBP29444.1"/>
    <property type="molecule type" value="Genomic_DNA"/>
</dbReference>
<evidence type="ECO:0000313" key="2">
    <source>
        <dbReference type="Proteomes" id="UP000299102"/>
    </source>
</evidence>
<protein>
    <submittedName>
        <fullName evidence="1">Uncharacterized protein</fullName>
    </submittedName>
</protein>
<accession>A0A4C1UUF5</accession>
<evidence type="ECO:0000313" key="1">
    <source>
        <dbReference type="EMBL" id="GBP29444.1"/>
    </source>
</evidence>
<keyword evidence="2" id="KW-1185">Reference proteome</keyword>
<dbReference type="AlphaFoldDB" id="A0A4C1UUF5"/>
<organism evidence="1 2">
    <name type="scientific">Eumeta variegata</name>
    <name type="common">Bagworm moth</name>
    <name type="synonym">Eumeta japonica</name>
    <dbReference type="NCBI Taxonomy" id="151549"/>
    <lineage>
        <taxon>Eukaryota</taxon>
        <taxon>Metazoa</taxon>
        <taxon>Ecdysozoa</taxon>
        <taxon>Arthropoda</taxon>
        <taxon>Hexapoda</taxon>
        <taxon>Insecta</taxon>
        <taxon>Pterygota</taxon>
        <taxon>Neoptera</taxon>
        <taxon>Endopterygota</taxon>
        <taxon>Lepidoptera</taxon>
        <taxon>Glossata</taxon>
        <taxon>Ditrysia</taxon>
        <taxon>Tineoidea</taxon>
        <taxon>Psychidae</taxon>
        <taxon>Oiketicinae</taxon>
        <taxon>Eumeta</taxon>
    </lineage>
</organism>
<name>A0A4C1UUF5_EUMVA</name>
<gene>
    <name evidence="1" type="ORF">EVAR_22056_1</name>
</gene>
<dbReference type="Proteomes" id="UP000299102">
    <property type="component" value="Unassembled WGS sequence"/>
</dbReference>
<reference evidence="1 2" key="1">
    <citation type="journal article" date="2019" name="Commun. Biol.">
        <title>The bagworm genome reveals a unique fibroin gene that provides high tensile strength.</title>
        <authorList>
            <person name="Kono N."/>
            <person name="Nakamura H."/>
            <person name="Ohtoshi R."/>
            <person name="Tomita M."/>
            <person name="Numata K."/>
            <person name="Arakawa K."/>
        </authorList>
    </citation>
    <scope>NUCLEOTIDE SEQUENCE [LARGE SCALE GENOMIC DNA]</scope>
</reference>
<comment type="caution">
    <text evidence="1">The sequence shown here is derived from an EMBL/GenBank/DDBJ whole genome shotgun (WGS) entry which is preliminary data.</text>
</comment>
<proteinExistence type="predicted"/>
<sequence>MLFPRVLKEISVHSSRASVAEVRPLLTPGMGPGNPGEPFVRPYPRHHAVLGTYLYDLTWGRSPNIKPANQSRGQKATVLRETRLILLNPAPGAEQKSSEAGNAATIPA</sequence>